<organism evidence="2 3">
    <name type="scientific">Solanum commersonii</name>
    <name type="common">Commerson's wild potato</name>
    <name type="synonym">Commerson's nightshade</name>
    <dbReference type="NCBI Taxonomy" id="4109"/>
    <lineage>
        <taxon>Eukaryota</taxon>
        <taxon>Viridiplantae</taxon>
        <taxon>Streptophyta</taxon>
        <taxon>Embryophyta</taxon>
        <taxon>Tracheophyta</taxon>
        <taxon>Spermatophyta</taxon>
        <taxon>Magnoliopsida</taxon>
        <taxon>eudicotyledons</taxon>
        <taxon>Gunneridae</taxon>
        <taxon>Pentapetalae</taxon>
        <taxon>asterids</taxon>
        <taxon>lamiids</taxon>
        <taxon>Solanales</taxon>
        <taxon>Solanaceae</taxon>
        <taxon>Solanoideae</taxon>
        <taxon>Solaneae</taxon>
        <taxon>Solanum</taxon>
    </lineage>
</organism>
<protein>
    <recommendedName>
        <fullName evidence="1">F-box associated beta-propeller type 3 domain-containing protein</fullName>
    </recommendedName>
</protein>
<dbReference type="PANTHER" id="PTHR31111">
    <property type="entry name" value="BNAA05G37150D PROTEIN-RELATED"/>
    <property type="match status" value="1"/>
</dbReference>
<evidence type="ECO:0000259" key="1">
    <source>
        <dbReference type="Pfam" id="PF08268"/>
    </source>
</evidence>
<dbReference type="OrthoDB" id="1243645at2759"/>
<feature type="domain" description="F-box associated beta-propeller type 3" evidence="1">
    <location>
        <begin position="51"/>
        <end position="216"/>
    </location>
</feature>
<evidence type="ECO:0000313" key="3">
    <source>
        <dbReference type="Proteomes" id="UP000824120"/>
    </source>
</evidence>
<dbReference type="InterPro" id="IPR017451">
    <property type="entry name" value="F-box-assoc_interact_dom"/>
</dbReference>
<dbReference type="EMBL" id="JACXVP010000001">
    <property type="protein sequence ID" value="KAG5629551.1"/>
    <property type="molecule type" value="Genomic_DNA"/>
</dbReference>
<dbReference type="PANTHER" id="PTHR31111:SF139">
    <property type="entry name" value="F-BOX ASSOCIATED DOMAIN-CONTAINING PROTEIN"/>
    <property type="match status" value="1"/>
</dbReference>
<dbReference type="InterPro" id="IPR013187">
    <property type="entry name" value="F-box-assoc_dom_typ3"/>
</dbReference>
<gene>
    <name evidence="2" type="ORF">H5410_001268</name>
</gene>
<dbReference type="AlphaFoldDB" id="A0A9J6AZM5"/>
<comment type="caution">
    <text evidence="2">The sequence shown here is derived from an EMBL/GenBank/DDBJ whole genome shotgun (WGS) entry which is preliminary data.</text>
</comment>
<dbReference type="Proteomes" id="UP000824120">
    <property type="component" value="Chromosome 1"/>
</dbReference>
<name>A0A9J6AZM5_SOLCO</name>
<dbReference type="Pfam" id="PF08268">
    <property type="entry name" value="FBA_3"/>
    <property type="match status" value="2"/>
</dbReference>
<keyword evidence="3" id="KW-1185">Reference proteome</keyword>
<evidence type="ECO:0000313" key="2">
    <source>
        <dbReference type="EMBL" id="KAG5629551.1"/>
    </source>
</evidence>
<feature type="domain" description="F-box associated beta-propeller type 3" evidence="1">
    <location>
        <begin position="351"/>
        <end position="449"/>
    </location>
</feature>
<sequence length="454" mass="52891">MASGQIFIGFKCITKFGQSLVSESNFVNIHTCLSITRHGGTKFLLRKRESVFSTAEQRERKDSAPFLQIARFIDLYLPGLSYCPLNCANGLFCVWDPFTTRSAAIFNPSTRELRFLPNIDESVFPGNYSLGFELEEKKFKVFLTSYHERNKQRQWVLTLGIDKSWRETKSISFPILYFKRSVCISGVVYQFIYGDAIAAIDVKTEKSETIALWNDESSVLLRVDREHTPQRKWERHIIGIPSIWNALKPRFVSSFIAHDGEIVFVVILKSGACLCYDVTRKSWRELKIMVYFVLGNSSCMQPDAIFNPSTKEVRLLPNTNEGKCWNTFSLGFELEENKYKVLRTTYHPRERHTNMPSVCSNGVIYQFAMADYISIVAFDVKSEKIENIALWDAIEFVYYYQLIEVKGKLGVIDYRKWVRRYFDLWILEKTLKREWERHIIGVPSIWNTTEPRFA</sequence>
<dbReference type="NCBIfam" id="TIGR01640">
    <property type="entry name" value="F_box_assoc_1"/>
    <property type="match status" value="2"/>
</dbReference>
<proteinExistence type="predicted"/>
<accession>A0A9J6AZM5</accession>
<reference evidence="2 3" key="1">
    <citation type="submission" date="2020-09" db="EMBL/GenBank/DDBJ databases">
        <title>De no assembly of potato wild relative species, Solanum commersonii.</title>
        <authorList>
            <person name="Cho K."/>
        </authorList>
    </citation>
    <scope>NUCLEOTIDE SEQUENCE [LARGE SCALE GENOMIC DNA]</scope>
    <source>
        <strain evidence="2">LZ3.2</strain>
        <tissue evidence="2">Leaf</tissue>
    </source>
</reference>